<accession>A0A371XG75</accession>
<organism evidence="2 3">
    <name type="scientific">Mesorhizobium denitrificans</name>
    <dbReference type="NCBI Taxonomy" id="2294114"/>
    <lineage>
        <taxon>Bacteria</taxon>
        <taxon>Pseudomonadati</taxon>
        <taxon>Pseudomonadota</taxon>
        <taxon>Alphaproteobacteria</taxon>
        <taxon>Hyphomicrobiales</taxon>
        <taxon>Phyllobacteriaceae</taxon>
        <taxon>Mesorhizobium</taxon>
    </lineage>
</organism>
<name>A0A371XG75_9HYPH</name>
<gene>
    <name evidence="2" type="ORF">DY251_07925</name>
</gene>
<dbReference type="Pfam" id="PF13770">
    <property type="entry name" value="DUF4169"/>
    <property type="match status" value="1"/>
</dbReference>
<sequence length="62" mass="7158">MAEIVNLRMARKRKQRADAQSVAEENRLLHGRSKAEKRIAEAEQEAAVRHLDGHRRDVPDDK</sequence>
<feature type="region of interest" description="Disordered" evidence="1">
    <location>
        <begin position="1"/>
        <end position="24"/>
    </location>
</feature>
<dbReference type="RefSeq" id="WP_116623336.1">
    <property type="nucleotide sequence ID" value="NZ_QURN01000005.1"/>
</dbReference>
<evidence type="ECO:0000256" key="1">
    <source>
        <dbReference type="SAM" id="MobiDB-lite"/>
    </source>
</evidence>
<evidence type="ECO:0000313" key="2">
    <source>
        <dbReference type="EMBL" id="RFC68193.1"/>
    </source>
</evidence>
<proteinExistence type="predicted"/>
<dbReference type="EMBL" id="QURN01000005">
    <property type="protein sequence ID" value="RFC68193.1"/>
    <property type="molecule type" value="Genomic_DNA"/>
</dbReference>
<protein>
    <submittedName>
        <fullName evidence="2">DUF4169 family protein</fullName>
    </submittedName>
</protein>
<comment type="caution">
    <text evidence="2">The sequence shown here is derived from an EMBL/GenBank/DDBJ whole genome shotgun (WGS) entry which is preliminary data.</text>
</comment>
<evidence type="ECO:0000313" key="3">
    <source>
        <dbReference type="Proteomes" id="UP000262379"/>
    </source>
</evidence>
<dbReference type="InterPro" id="IPR025227">
    <property type="entry name" value="DUF4169"/>
</dbReference>
<dbReference type="AlphaFoldDB" id="A0A371XG75"/>
<dbReference type="Proteomes" id="UP000262379">
    <property type="component" value="Unassembled WGS sequence"/>
</dbReference>
<reference evidence="3" key="1">
    <citation type="submission" date="2018-08" db="EMBL/GenBank/DDBJ databases">
        <authorList>
            <person name="Im W.T."/>
        </authorList>
    </citation>
    <scope>NUCLEOTIDE SEQUENCE [LARGE SCALE GENOMIC DNA]</scope>
    <source>
        <strain evidence="3">LA-28</strain>
    </source>
</reference>
<feature type="region of interest" description="Disordered" evidence="1">
    <location>
        <begin position="38"/>
        <end position="62"/>
    </location>
</feature>
<keyword evidence="3" id="KW-1185">Reference proteome</keyword>